<organism evidence="2">
    <name type="scientific">Oryza nivara</name>
    <name type="common">Indian wild rice</name>
    <name type="synonym">Oryza sativa f. spontanea</name>
    <dbReference type="NCBI Taxonomy" id="4536"/>
    <lineage>
        <taxon>Eukaryota</taxon>
        <taxon>Viridiplantae</taxon>
        <taxon>Streptophyta</taxon>
        <taxon>Embryophyta</taxon>
        <taxon>Tracheophyta</taxon>
        <taxon>Spermatophyta</taxon>
        <taxon>Magnoliopsida</taxon>
        <taxon>Liliopsida</taxon>
        <taxon>Poales</taxon>
        <taxon>Poaceae</taxon>
        <taxon>BOP clade</taxon>
        <taxon>Oryzoideae</taxon>
        <taxon>Oryzeae</taxon>
        <taxon>Oryzinae</taxon>
        <taxon>Oryza</taxon>
    </lineage>
</organism>
<feature type="compositionally biased region" description="Polar residues" evidence="1">
    <location>
        <begin position="24"/>
        <end position="46"/>
    </location>
</feature>
<reference evidence="2" key="1">
    <citation type="submission" date="2015-04" db="UniProtKB">
        <authorList>
            <consortium name="EnsemblPlants"/>
        </authorList>
    </citation>
    <scope>IDENTIFICATION</scope>
    <source>
        <strain evidence="2">SL10</strain>
    </source>
</reference>
<reference evidence="2" key="2">
    <citation type="submission" date="2018-04" db="EMBL/GenBank/DDBJ databases">
        <title>OnivRS2 (Oryza nivara Reference Sequence Version 2).</title>
        <authorList>
            <person name="Zhang J."/>
            <person name="Kudrna D."/>
            <person name="Lee S."/>
            <person name="Talag J."/>
            <person name="Rajasekar S."/>
            <person name="Welchert J."/>
            <person name="Hsing Y.-I."/>
            <person name="Wing R.A."/>
        </authorList>
    </citation>
    <scope>NUCLEOTIDE SEQUENCE [LARGE SCALE GENOMIC DNA]</scope>
    <source>
        <strain evidence="2">SL10</strain>
    </source>
</reference>
<name>A0A0E0GZ39_ORYNI</name>
<keyword evidence="3" id="KW-1185">Reference proteome</keyword>
<evidence type="ECO:0000313" key="2">
    <source>
        <dbReference type="EnsemblPlants" id="ONIVA04G06000.2"/>
    </source>
</evidence>
<dbReference type="Gramene" id="ONIVA04G06000.2">
    <property type="protein sequence ID" value="ONIVA04G06000.2"/>
    <property type="gene ID" value="ONIVA04G06000"/>
</dbReference>
<feature type="region of interest" description="Disordered" evidence="1">
    <location>
        <begin position="1"/>
        <end position="57"/>
    </location>
</feature>
<dbReference type="AlphaFoldDB" id="A0A0E0GZ39"/>
<accession>A0A0E0GZ39</accession>
<dbReference type="EnsemblPlants" id="ONIVA04G06000.2">
    <property type="protein sequence ID" value="ONIVA04G06000.2"/>
    <property type="gene ID" value="ONIVA04G06000"/>
</dbReference>
<proteinExistence type="predicted"/>
<protein>
    <submittedName>
        <fullName evidence="2">Uncharacterized protein</fullName>
    </submittedName>
</protein>
<sequence length="79" mass="8299">MAATSFMAGRSSGEGATQRRATPMTCSISSTSASERPRSAGSSTSVAPFRRRTQSTTCWPSGMVGSMGCFPIVDQMIQD</sequence>
<evidence type="ECO:0000256" key="1">
    <source>
        <dbReference type="SAM" id="MobiDB-lite"/>
    </source>
</evidence>
<dbReference type="HOGENOM" id="CLU_2610155_0_0_1"/>
<evidence type="ECO:0000313" key="3">
    <source>
        <dbReference type="Proteomes" id="UP000006591"/>
    </source>
</evidence>
<dbReference type="Proteomes" id="UP000006591">
    <property type="component" value="Chromosome 4"/>
</dbReference>